<dbReference type="InterPro" id="IPR000741">
    <property type="entry name" value="FBA_I"/>
</dbReference>
<gene>
    <name evidence="9" type="ORF">A2628_04565</name>
</gene>
<organism evidence="9 10">
    <name type="scientific">Candidatus Woesebacteria bacterium RIFCSPHIGHO2_01_FULL_40_22</name>
    <dbReference type="NCBI Taxonomy" id="1802499"/>
    <lineage>
        <taxon>Bacteria</taxon>
        <taxon>Candidatus Woeseibacteriota</taxon>
    </lineage>
</organism>
<keyword evidence="6" id="KW-0456">Lyase</keyword>
<dbReference type="SUPFAM" id="SSF51569">
    <property type="entry name" value="Aldolase"/>
    <property type="match status" value="1"/>
</dbReference>
<comment type="similarity">
    <text evidence="3">Belongs to the class I fructose-bisphosphate aldolase family.</text>
</comment>
<accession>A0A1F7YHL3</accession>
<sequence length="331" mass="37068">MDKAKLETRVHRLIFEGKGILAADESTGSIKKRFDSVGVASTPENHRLYRQMLFTTPNIKNFISGVILFDETIRQNTDGGIAFPDCLAKIGITPGIKVDMGAKDMANFPGEKITEGLDSLRERLSDYVNLGAEFTKWRAVIKIDKDLPTDGCIYANCEALARFAALSQEQDMVPIVEPEVLMEGSHTLERSAEVSKRMMKNLFIALSRHRVYIKGMLLKASWVHPGFDYPEKSDSKEIAKTTLRVFKEVLPDELPGVVFLSGGDSPEDSTDHLDKLNELENIPWKLSFSFGRALQEPALKAWVGKSENIAHAQQLFYERARLNSLARSGDY</sequence>
<proteinExistence type="inferred from homology"/>
<keyword evidence="5" id="KW-0324">Glycolysis</keyword>
<dbReference type="InterPro" id="IPR013785">
    <property type="entry name" value="Aldolase_TIM"/>
</dbReference>
<comment type="catalytic activity">
    <reaction evidence="1">
        <text>beta-D-fructose 1,6-bisphosphate = D-glyceraldehyde 3-phosphate + dihydroxyacetone phosphate</text>
        <dbReference type="Rhea" id="RHEA:14729"/>
        <dbReference type="ChEBI" id="CHEBI:32966"/>
        <dbReference type="ChEBI" id="CHEBI:57642"/>
        <dbReference type="ChEBI" id="CHEBI:59776"/>
        <dbReference type="EC" id="4.1.2.13"/>
    </reaction>
</comment>
<dbReference type="NCBIfam" id="NF033379">
    <property type="entry name" value="FrucBisAld_I"/>
    <property type="match status" value="1"/>
</dbReference>
<evidence type="ECO:0000256" key="3">
    <source>
        <dbReference type="ARBA" id="ARBA00010387"/>
    </source>
</evidence>
<dbReference type="FunFam" id="3.20.20.70:FF:000140">
    <property type="entry name" value="Fructose-bisphosphate aldolase"/>
    <property type="match status" value="1"/>
</dbReference>
<reference evidence="9 10" key="1">
    <citation type="journal article" date="2016" name="Nat. Commun.">
        <title>Thousands of microbial genomes shed light on interconnected biogeochemical processes in an aquifer system.</title>
        <authorList>
            <person name="Anantharaman K."/>
            <person name="Brown C.T."/>
            <person name="Hug L.A."/>
            <person name="Sharon I."/>
            <person name="Castelle C.J."/>
            <person name="Probst A.J."/>
            <person name="Thomas B.C."/>
            <person name="Singh A."/>
            <person name="Wilkins M.J."/>
            <person name="Karaoz U."/>
            <person name="Brodie E.L."/>
            <person name="Williams K.H."/>
            <person name="Hubbard S.S."/>
            <person name="Banfield J.F."/>
        </authorList>
    </citation>
    <scope>NUCLEOTIDE SEQUENCE [LARGE SCALE GENOMIC DNA]</scope>
</reference>
<evidence type="ECO:0000256" key="6">
    <source>
        <dbReference type="ARBA" id="ARBA00023239"/>
    </source>
</evidence>
<dbReference type="Proteomes" id="UP000179221">
    <property type="component" value="Unassembled WGS sequence"/>
</dbReference>
<name>A0A1F7YHL3_9BACT</name>
<comment type="caution">
    <text evidence="9">The sequence shown here is derived from an EMBL/GenBank/DDBJ whole genome shotgun (WGS) entry which is preliminary data.</text>
</comment>
<dbReference type="Gene3D" id="3.20.20.70">
    <property type="entry name" value="Aldolase class I"/>
    <property type="match status" value="1"/>
</dbReference>
<evidence type="ECO:0000313" key="9">
    <source>
        <dbReference type="EMBL" id="OGM26841.1"/>
    </source>
</evidence>
<dbReference type="PANTHER" id="PTHR11627">
    <property type="entry name" value="FRUCTOSE-BISPHOSPHATE ALDOLASE"/>
    <property type="match status" value="1"/>
</dbReference>
<evidence type="ECO:0000256" key="7">
    <source>
        <dbReference type="ARBA" id="ARBA00029799"/>
    </source>
</evidence>
<comment type="pathway">
    <text evidence="2">Carbohydrate degradation; glycolysis; D-glyceraldehyde 3-phosphate and glycerone phosphate from D-glucose: step 4/4.</text>
</comment>
<dbReference type="GO" id="GO:0004332">
    <property type="term" value="F:fructose-bisphosphate aldolase activity"/>
    <property type="evidence" value="ECO:0007669"/>
    <property type="project" value="UniProtKB-EC"/>
</dbReference>
<dbReference type="UniPathway" id="UPA00109">
    <property type="reaction ID" value="UER00183"/>
</dbReference>
<dbReference type="AlphaFoldDB" id="A0A1F7YHL3"/>
<evidence type="ECO:0000256" key="8">
    <source>
        <dbReference type="ARBA" id="ARBA00072515"/>
    </source>
</evidence>
<dbReference type="GO" id="GO:0006096">
    <property type="term" value="P:glycolytic process"/>
    <property type="evidence" value="ECO:0007669"/>
    <property type="project" value="UniProtKB-UniPathway"/>
</dbReference>
<protein>
    <recommendedName>
        <fullName evidence="8">Probable fructose-bisphosphate aldolase class 1</fullName>
        <ecNumber evidence="4">4.1.2.13</ecNumber>
    </recommendedName>
    <alternativeName>
        <fullName evidence="7">Fructose-bisphosphate aldolase class I</fullName>
    </alternativeName>
</protein>
<dbReference type="EC" id="4.1.2.13" evidence="4"/>
<evidence type="ECO:0000256" key="1">
    <source>
        <dbReference type="ARBA" id="ARBA00000441"/>
    </source>
</evidence>
<evidence type="ECO:0000313" key="10">
    <source>
        <dbReference type="Proteomes" id="UP000179221"/>
    </source>
</evidence>
<evidence type="ECO:0000256" key="5">
    <source>
        <dbReference type="ARBA" id="ARBA00023152"/>
    </source>
</evidence>
<evidence type="ECO:0000256" key="2">
    <source>
        <dbReference type="ARBA" id="ARBA00004714"/>
    </source>
</evidence>
<evidence type="ECO:0000256" key="4">
    <source>
        <dbReference type="ARBA" id="ARBA00013068"/>
    </source>
</evidence>
<dbReference type="EMBL" id="MGGL01000009">
    <property type="protein sequence ID" value="OGM26841.1"/>
    <property type="molecule type" value="Genomic_DNA"/>
</dbReference>
<dbReference type="Pfam" id="PF00274">
    <property type="entry name" value="Glycolytic"/>
    <property type="match status" value="1"/>
</dbReference>